<dbReference type="Gene3D" id="1.10.150.130">
    <property type="match status" value="1"/>
</dbReference>
<organism evidence="12">
    <name type="scientific">uncultured Caudovirales phage</name>
    <dbReference type="NCBI Taxonomy" id="2100421"/>
    <lineage>
        <taxon>Viruses</taxon>
        <taxon>Duplodnaviria</taxon>
        <taxon>Heunggongvirae</taxon>
        <taxon>Uroviricota</taxon>
        <taxon>Caudoviricetes</taxon>
        <taxon>Peduoviridae</taxon>
        <taxon>Maltschvirus</taxon>
        <taxon>Maltschvirus maltsch</taxon>
    </lineage>
</organism>
<evidence type="ECO:0000256" key="6">
    <source>
        <dbReference type="ARBA" id="ARBA00023172"/>
    </source>
</evidence>
<keyword evidence="7" id="KW-0229">DNA integration</keyword>
<evidence type="ECO:0000256" key="5">
    <source>
        <dbReference type="ARBA" id="ARBA00023125"/>
    </source>
</evidence>
<dbReference type="Pfam" id="PF00589">
    <property type="entry name" value="Phage_integrase"/>
    <property type="match status" value="1"/>
</dbReference>
<dbReference type="EMBL" id="MF417905">
    <property type="protein sequence ID" value="ASN70352.1"/>
    <property type="molecule type" value="Genomic_DNA"/>
</dbReference>
<dbReference type="PANTHER" id="PTHR30349">
    <property type="entry name" value="PHAGE INTEGRASE-RELATED"/>
    <property type="match status" value="1"/>
</dbReference>
<keyword evidence="6" id="KW-0233">DNA recombination</keyword>
<evidence type="ECO:0000256" key="4">
    <source>
        <dbReference type="ARBA" id="ARBA00022801"/>
    </source>
</evidence>
<feature type="domain" description="GGDEF" evidence="8">
    <location>
        <begin position="256"/>
        <end position="341"/>
    </location>
</feature>
<keyword evidence="3" id="KW-0808">Transferase</keyword>
<evidence type="ECO:0000256" key="2">
    <source>
        <dbReference type="ARBA" id="ARBA00016082"/>
    </source>
</evidence>
<dbReference type="CDD" id="cd00796">
    <property type="entry name" value="INT_Rci_Hp1_C"/>
    <property type="match status" value="1"/>
</dbReference>
<gene>
    <name evidence="10" type="ORF">7AX4_35</name>
    <name evidence="12" type="ORF">7F8_29</name>
    <name evidence="11" type="ORF">8AX11_29</name>
</gene>
<evidence type="ECO:0000313" key="10">
    <source>
        <dbReference type="EMBL" id="ASN69674.1"/>
    </source>
</evidence>
<dbReference type="SUPFAM" id="SSF56349">
    <property type="entry name" value="DNA breaking-rejoining enzymes"/>
    <property type="match status" value="1"/>
</dbReference>
<keyword evidence="5" id="KW-0238">DNA-binding</keyword>
<dbReference type="GO" id="GO:0016740">
    <property type="term" value="F:transferase activity"/>
    <property type="evidence" value="ECO:0007669"/>
    <property type="project" value="UniProtKB-KW"/>
</dbReference>
<dbReference type="GO" id="GO:0015074">
    <property type="term" value="P:DNA integration"/>
    <property type="evidence" value="ECO:0007669"/>
    <property type="project" value="InterPro"/>
</dbReference>
<evidence type="ECO:0000313" key="12">
    <source>
        <dbReference type="EMBL" id="ASN70411.1"/>
    </source>
</evidence>
<dbReference type="EMBL" id="MF417906">
    <property type="protein sequence ID" value="ASN70411.1"/>
    <property type="molecule type" value="Genomic_DNA"/>
</dbReference>
<evidence type="ECO:0000259" key="8">
    <source>
        <dbReference type="PROSITE" id="PS50887"/>
    </source>
</evidence>
<dbReference type="InterPro" id="IPR011010">
    <property type="entry name" value="DNA_brk_join_enz"/>
</dbReference>
<dbReference type="PROSITE" id="PS50887">
    <property type="entry name" value="GGDEF"/>
    <property type="match status" value="1"/>
</dbReference>
<evidence type="ECO:0000256" key="3">
    <source>
        <dbReference type="ARBA" id="ARBA00022679"/>
    </source>
</evidence>
<reference evidence="12" key="1">
    <citation type="submission" date="2017-06" db="EMBL/GenBank/DDBJ databases">
        <title>Novel phages from South African skin metaviromes.</title>
        <authorList>
            <person name="van Zyl L.J."/>
            <person name="Abrahams Y."/>
            <person name="Stander E.A."/>
            <person name="Kirby B.M."/>
            <person name="Clavaud C."/>
            <person name="Farcet C."/>
            <person name="Breton L."/>
            <person name="Trindade M.I."/>
        </authorList>
    </citation>
    <scope>NUCLEOTIDE SEQUENCE</scope>
</reference>
<feature type="domain" description="Tyr recombinase" evidence="9">
    <location>
        <begin position="158"/>
        <end position="336"/>
    </location>
</feature>
<dbReference type="InterPro" id="IPR002104">
    <property type="entry name" value="Integrase_catalytic"/>
</dbReference>
<dbReference type="PANTHER" id="PTHR30349:SF94">
    <property type="entry name" value="INTEGRASE_RECOMBINASE HI_1414-RELATED"/>
    <property type="match status" value="1"/>
</dbReference>
<keyword evidence="7" id="KW-1179">Viral genome integration</keyword>
<evidence type="ECO:0000256" key="1">
    <source>
        <dbReference type="ARBA" id="ARBA00008857"/>
    </source>
</evidence>
<dbReference type="PROSITE" id="PS51898">
    <property type="entry name" value="TYR_RECOMBINASE"/>
    <property type="match status" value="1"/>
</dbReference>
<dbReference type="Gene3D" id="1.10.443.10">
    <property type="entry name" value="Intergrase catalytic core"/>
    <property type="match status" value="1"/>
</dbReference>
<sequence length="341" mass="39279">MKIPKAIQRGDSWRICVNHQNKRHTSTHDTEKEALEWAARKIIELKDAAKASKGELPKHTYQEAIEYYLKNVTPKKKGARWETLRLRKLMRDNPQLVSKNLTDLKSFDFVKYRDTRLKDVTATTVSREMELLSAVLHCCIRELGWLHTSPLTTVSRPKLPPPRNRRAADHEIEAILNACSYVEGESVKTKGQEVAWAMLFALETAMRLGEITAMTWKNVHIDKMYVHLPDTKNGLTRNIPLSERAEELLRHMKGVNSPRVLSIDSDSLSSLFRRYRDKCDIHDLRFHDLRHEATTRMAQIIQNPADLAKITGHTDINILVNTYYNPTATEVAQRLRNGLRG</sequence>
<keyword evidence="7" id="KW-1160">Virus entry into host cell</keyword>
<evidence type="ECO:0000259" key="9">
    <source>
        <dbReference type="PROSITE" id="PS51898"/>
    </source>
</evidence>
<dbReference type="InterPro" id="IPR013762">
    <property type="entry name" value="Integrase-like_cat_sf"/>
</dbReference>
<evidence type="ECO:0000313" key="11">
    <source>
        <dbReference type="EMBL" id="ASN70352.1"/>
    </source>
</evidence>
<accession>A0A2H4JE37</accession>
<evidence type="ECO:0000256" key="7">
    <source>
        <dbReference type="ARBA" id="ARBA00023195"/>
    </source>
</evidence>
<dbReference type="InterPro" id="IPR010998">
    <property type="entry name" value="Integrase_recombinase_N"/>
</dbReference>
<dbReference type="GO" id="GO:0003677">
    <property type="term" value="F:DNA binding"/>
    <property type="evidence" value="ECO:0007669"/>
    <property type="project" value="UniProtKB-KW"/>
</dbReference>
<keyword evidence="4" id="KW-0378">Hydrolase</keyword>
<proteinExistence type="inferred from homology"/>
<dbReference type="GO" id="GO:0044826">
    <property type="term" value="P:viral genome integration into host DNA"/>
    <property type="evidence" value="ECO:0007669"/>
    <property type="project" value="UniProtKB-KW"/>
</dbReference>
<name>A0A2H4JE37_9CAUD</name>
<dbReference type="GO" id="GO:0075713">
    <property type="term" value="P:establishment of integrated proviral latency"/>
    <property type="evidence" value="ECO:0007669"/>
    <property type="project" value="UniProtKB-KW"/>
</dbReference>
<protein>
    <recommendedName>
        <fullName evidence="2">Integrase</fullName>
    </recommendedName>
</protein>
<dbReference type="GO" id="GO:0006310">
    <property type="term" value="P:DNA recombination"/>
    <property type="evidence" value="ECO:0007669"/>
    <property type="project" value="UniProtKB-KW"/>
</dbReference>
<dbReference type="InterPro" id="IPR050090">
    <property type="entry name" value="Tyrosine_recombinase_XerCD"/>
</dbReference>
<dbReference type="InterPro" id="IPR000160">
    <property type="entry name" value="GGDEF_dom"/>
</dbReference>
<dbReference type="EMBL" id="MF417894">
    <property type="protein sequence ID" value="ASN69674.1"/>
    <property type="molecule type" value="Genomic_DNA"/>
</dbReference>
<comment type="similarity">
    <text evidence="1">Belongs to the 'phage' integrase family.</text>
</comment>
<dbReference type="GO" id="GO:0016787">
    <property type="term" value="F:hydrolase activity"/>
    <property type="evidence" value="ECO:0007669"/>
    <property type="project" value="UniProtKB-KW"/>
</dbReference>